<organism evidence="2 3">
    <name type="scientific">Metapseudomonas resinovorans</name>
    <name type="common">Pseudomonas resinovorans</name>
    <dbReference type="NCBI Taxonomy" id="53412"/>
    <lineage>
        <taxon>Bacteria</taxon>
        <taxon>Pseudomonadati</taxon>
        <taxon>Pseudomonadota</taxon>
        <taxon>Gammaproteobacteria</taxon>
        <taxon>Pseudomonadales</taxon>
        <taxon>Pseudomonadaceae</taxon>
        <taxon>Metapseudomonas</taxon>
    </lineage>
</organism>
<keyword evidence="3" id="KW-1185">Reference proteome</keyword>
<evidence type="ECO:0000256" key="1">
    <source>
        <dbReference type="SAM" id="MobiDB-lite"/>
    </source>
</evidence>
<reference evidence="2 3" key="1">
    <citation type="submission" date="2022-07" db="EMBL/GenBank/DDBJ databases">
        <title>Genome Analysis of Selected Gammaproteobacteria from Nigerian Food snails.</title>
        <authorList>
            <person name="Okafor A.C."/>
        </authorList>
    </citation>
    <scope>NUCLEOTIDE SEQUENCE [LARGE SCALE GENOMIC DNA]</scope>
    <source>
        <strain evidence="2 3">Awg 2</strain>
    </source>
</reference>
<sequence>MEDTNTHHHEPPEASQATAKEEPQEKIQTKLEIYNAVIQKIDIKEKHPGLPFVDVKDNDIYNYLSGIIRDIVENHKGQKFKFNENLTDIPKKLNALLSEDFEKSAGDIAKKLLETENSTQEQYKGFVELREGSLLCAHIEISDERFLLLVKIDHAGFLHEKTYIKTTGLPEKQRAQKSATIKILDNNKLDNTLIISDTNAKITEYWWQDFLDLLPLSSPENNTLEAFTCLEAFLSKKLKKDHPSDYWTLRNAVVSYFTTKSNCIFDEMIDSIFKEYEPDSEEIDLKKTIKEAKELPKKHNFDSQFSIVSTVIKAKIKRQIRLVENLELRITGEIKNFKKTLETGIDDGRKFLKIYSDDGYDAFRKDTE</sequence>
<evidence type="ECO:0000313" key="2">
    <source>
        <dbReference type="EMBL" id="MDA8484593.1"/>
    </source>
</evidence>
<accession>A0ABT4Y6T7</accession>
<gene>
    <name evidence="2" type="ORF">NNO07_16090</name>
</gene>
<dbReference type="EMBL" id="JANEWF010000018">
    <property type="protein sequence ID" value="MDA8484593.1"/>
    <property type="molecule type" value="Genomic_DNA"/>
</dbReference>
<dbReference type="RefSeq" id="WP_271471294.1">
    <property type="nucleotide sequence ID" value="NZ_JANEWF010000018.1"/>
</dbReference>
<protein>
    <submittedName>
        <fullName evidence="2">Nucleoid-associated protein</fullName>
    </submittedName>
</protein>
<feature type="compositionally biased region" description="Basic and acidic residues" evidence="1">
    <location>
        <begin position="1"/>
        <end position="12"/>
    </location>
</feature>
<comment type="caution">
    <text evidence="2">The sequence shown here is derived from an EMBL/GenBank/DDBJ whole genome shotgun (WGS) entry which is preliminary data.</text>
</comment>
<feature type="region of interest" description="Disordered" evidence="1">
    <location>
        <begin position="1"/>
        <end position="24"/>
    </location>
</feature>
<dbReference type="Proteomes" id="UP001211689">
    <property type="component" value="Unassembled WGS sequence"/>
</dbReference>
<name>A0ABT4Y6T7_METRE</name>
<evidence type="ECO:0000313" key="3">
    <source>
        <dbReference type="Proteomes" id="UP001211689"/>
    </source>
</evidence>
<proteinExistence type="predicted"/>